<reference evidence="1 2" key="2">
    <citation type="journal article" date="2021" name="Genomics">
        <title>High-quality reference genome for Clonorchis sinensis.</title>
        <authorList>
            <person name="Young N.D."/>
            <person name="Stroehlein A.J."/>
            <person name="Kinkar L."/>
            <person name="Wang T."/>
            <person name="Sohn W.M."/>
            <person name="Chang B.C.H."/>
            <person name="Kaur P."/>
            <person name="Weisz D."/>
            <person name="Dudchenko O."/>
            <person name="Aiden E.L."/>
            <person name="Korhonen P.K."/>
            <person name="Gasser R.B."/>
        </authorList>
    </citation>
    <scope>NUCLEOTIDE SEQUENCE [LARGE SCALE GENOMIC DNA]</scope>
    <source>
        <strain evidence="1">Cs-k2</strain>
    </source>
</reference>
<name>A0A3R7FN20_CLOSI</name>
<dbReference type="InParanoid" id="A0A3R7FN20"/>
<evidence type="ECO:0000313" key="2">
    <source>
        <dbReference type="Proteomes" id="UP000286415"/>
    </source>
</evidence>
<gene>
    <name evidence="1" type="ORF">CSKR_106507</name>
</gene>
<protein>
    <submittedName>
        <fullName evidence="1">Uncharacterized protein</fullName>
    </submittedName>
</protein>
<dbReference type="Proteomes" id="UP000286415">
    <property type="component" value="Unassembled WGS sequence"/>
</dbReference>
<accession>A0A3R7FN20</accession>
<proteinExistence type="predicted"/>
<reference evidence="1 2" key="1">
    <citation type="journal article" date="2018" name="Biotechnol. Adv.">
        <title>Improved genomic resources and new bioinformatic workflow for the carcinogenic parasite Clonorchis sinensis: Biotechnological implications.</title>
        <authorList>
            <person name="Wang D."/>
            <person name="Korhonen P.K."/>
            <person name="Gasser R.B."/>
            <person name="Young N.D."/>
        </authorList>
    </citation>
    <scope>NUCLEOTIDE SEQUENCE [LARGE SCALE GENOMIC DNA]</scope>
    <source>
        <strain evidence="1">Cs-k2</strain>
    </source>
</reference>
<comment type="caution">
    <text evidence="1">The sequence shown here is derived from an EMBL/GenBank/DDBJ whole genome shotgun (WGS) entry which is preliminary data.</text>
</comment>
<dbReference type="AlphaFoldDB" id="A0A3R7FN20"/>
<sequence>MRQWDEMAQSANLLTGRSVVQTRPLPLDFPRLGLGNLAQSQPSCFLLVAWQLETERVPQLNDCILLFHPKEAQGIMHCQVAQAYTGAVEMQRSGSNHGSSDKYFLLGALLWPHQQIPLFKSGNICLFRRTTSLVFSMCWETTWLSGQSTNLLTGRSVVRTRPLHVDFPCLGLGNLAQSQPSCFLRVTWQLSTESVSER</sequence>
<dbReference type="EMBL" id="NIRI02000005">
    <property type="protein sequence ID" value="KAG5455193.1"/>
    <property type="molecule type" value="Genomic_DNA"/>
</dbReference>
<organism evidence="1 2">
    <name type="scientific">Clonorchis sinensis</name>
    <name type="common">Chinese liver fluke</name>
    <dbReference type="NCBI Taxonomy" id="79923"/>
    <lineage>
        <taxon>Eukaryota</taxon>
        <taxon>Metazoa</taxon>
        <taxon>Spiralia</taxon>
        <taxon>Lophotrochozoa</taxon>
        <taxon>Platyhelminthes</taxon>
        <taxon>Trematoda</taxon>
        <taxon>Digenea</taxon>
        <taxon>Opisthorchiida</taxon>
        <taxon>Opisthorchiata</taxon>
        <taxon>Opisthorchiidae</taxon>
        <taxon>Clonorchis</taxon>
    </lineage>
</organism>
<keyword evidence="2" id="KW-1185">Reference proteome</keyword>
<evidence type="ECO:0000313" key="1">
    <source>
        <dbReference type="EMBL" id="KAG5455193.1"/>
    </source>
</evidence>